<feature type="compositionally biased region" description="Basic residues" evidence="5">
    <location>
        <begin position="630"/>
        <end position="640"/>
    </location>
</feature>
<dbReference type="Proteomes" id="UP001152320">
    <property type="component" value="Chromosome 10"/>
</dbReference>
<feature type="compositionally biased region" description="Basic residues" evidence="5">
    <location>
        <begin position="479"/>
        <end position="493"/>
    </location>
</feature>
<feature type="compositionally biased region" description="Basic and acidic residues" evidence="5">
    <location>
        <begin position="598"/>
        <end position="610"/>
    </location>
</feature>
<feature type="compositionally biased region" description="Polar residues" evidence="5">
    <location>
        <begin position="645"/>
        <end position="654"/>
    </location>
</feature>
<keyword evidence="3" id="KW-0698">rRNA processing</keyword>
<evidence type="ECO:0000313" key="7">
    <source>
        <dbReference type="Proteomes" id="UP001152320"/>
    </source>
</evidence>
<dbReference type="GO" id="GO:0005634">
    <property type="term" value="C:nucleus"/>
    <property type="evidence" value="ECO:0007669"/>
    <property type="project" value="UniProtKB-SubCell"/>
</dbReference>
<comment type="subcellular location">
    <subcellularLocation>
        <location evidence="1">Nucleus</location>
    </subcellularLocation>
</comment>
<name>A0A9Q1BZB0_HOLLE</name>
<feature type="compositionally biased region" description="Basic residues" evidence="5">
    <location>
        <begin position="340"/>
        <end position="354"/>
    </location>
</feature>
<reference evidence="6" key="1">
    <citation type="submission" date="2021-10" db="EMBL/GenBank/DDBJ databases">
        <title>Tropical sea cucumber genome reveals ecological adaptation and Cuvierian tubules defense mechanism.</title>
        <authorList>
            <person name="Chen T."/>
        </authorList>
    </citation>
    <scope>NUCLEOTIDE SEQUENCE</scope>
    <source>
        <strain evidence="6">Nanhai2018</strain>
        <tissue evidence="6">Muscle</tissue>
    </source>
</reference>
<keyword evidence="4" id="KW-0539">Nucleus</keyword>
<evidence type="ECO:0000256" key="2">
    <source>
        <dbReference type="ARBA" id="ARBA00006374"/>
    </source>
</evidence>
<evidence type="ECO:0000256" key="3">
    <source>
        <dbReference type="ARBA" id="ARBA00022552"/>
    </source>
</evidence>
<dbReference type="Pfam" id="PF05997">
    <property type="entry name" value="Nop52"/>
    <property type="match status" value="1"/>
</dbReference>
<evidence type="ECO:0000313" key="6">
    <source>
        <dbReference type="EMBL" id="KAJ8035211.1"/>
    </source>
</evidence>
<feature type="compositionally biased region" description="Basic and acidic residues" evidence="5">
    <location>
        <begin position="540"/>
        <end position="556"/>
    </location>
</feature>
<accession>A0A9Q1BZB0</accession>
<evidence type="ECO:0000256" key="4">
    <source>
        <dbReference type="ARBA" id="ARBA00023242"/>
    </source>
</evidence>
<dbReference type="PANTHER" id="PTHR13026">
    <property type="entry name" value="NNP-1 PROTEIN NOVEL NUCLEAR PROTEIN 1 NOP52"/>
    <property type="match status" value="1"/>
</dbReference>
<comment type="caution">
    <text evidence="6">The sequence shown here is derived from an EMBL/GenBank/DDBJ whole genome shotgun (WGS) entry which is preliminary data.</text>
</comment>
<feature type="compositionally biased region" description="Basic and acidic residues" evidence="5">
    <location>
        <begin position="566"/>
        <end position="576"/>
    </location>
</feature>
<proteinExistence type="inferred from homology"/>
<feature type="compositionally biased region" description="Basic and acidic residues" evidence="5">
    <location>
        <begin position="429"/>
        <end position="473"/>
    </location>
</feature>
<feature type="compositionally biased region" description="Basic and acidic residues" evidence="5">
    <location>
        <begin position="377"/>
        <end position="390"/>
    </location>
</feature>
<gene>
    <name evidence="6" type="ORF">HOLleu_22361</name>
</gene>
<comment type="similarity">
    <text evidence="2">Belongs to the RRP1 family.</text>
</comment>
<feature type="region of interest" description="Disordered" evidence="5">
    <location>
        <begin position="340"/>
        <end position="663"/>
    </location>
</feature>
<keyword evidence="7" id="KW-1185">Reference proteome</keyword>
<feature type="region of interest" description="Disordered" evidence="5">
    <location>
        <begin position="675"/>
        <end position="728"/>
    </location>
</feature>
<sequence>MAAATEKIDLTPSVHFAQHLAANEKKIRDRAVKKVTNWLKGRSMKDRGFTLEELLKLWKGFFYCMWMSDKMIVQEDLAGSLSQMIHCLQTPKQGLMFFEAFLEIMKRDLNGIDNLRLDKFLMLIRRTFCQTLVLLKKKEWAESLVKSFLKILKKYPLNPDQDACPDSIRFFVIEIYIEELSRVGADELSEDQVLTFLEPLMELASLTRVKSINNAIMVQIFEEIVRQARVEADHEDHLEFIEEDHKRMKADGVKVFEELPMLEFDLQGICKLLFTHASKTDTLSRNRKRIYKTIALYRNLVKGIHPSQLIIAEKKEIKDSFLYLEKPWLKEKEEREKLRMKAKRENRRKRRKQKRMEAEGGLGEPQGGGDEDTQGGGREETLGQTDRETQGGDGAEFQGGGDGSEEGEGELSKDNKSNSEGGDIVRGNEGNKTKQGETDRTISKAIDDMKTREDDDDEGRIKVEEKMGLDEGVRLQPPKAKRQLRRSKRKSGVARRGQDTQQEGLDRIEAEQSLEVETNDKHVDTLKATSSQESVPQLIPEKEDEGRRTVKDDLVIKQKKQQQKKQQQETEEKMEISDADVGGEVMEKQEMEMPELLGDGRKEKLGAEKKRQGRKRESKVEISEADTLSGKKKKKQSLRKKQVDGTDSGSQSDVFSDAYSPPVTRKRVSIALAKNQESSTADYQRRVTASPGIPFDKMKKPEQPAIKPSPSPPKRITRSLRKRREKNL</sequence>
<dbReference type="GO" id="GO:0006364">
    <property type="term" value="P:rRNA processing"/>
    <property type="evidence" value="ECO:0007669"/>
    <property type="project" value="UniProtKB-KW"/>
</dbReference>
<feature type="compositionally biased region" description="Gly residues" evidence="5">
    <location>
        <begin position="391"/>
        <end position="402"/>
    </location>
</feature>
<organism evidence="6 7">
    <name type="scientific">Holothuria leucospilota</name>
    <name type="common">Black long sea cucumber</name>
    <name type="synonym">Mertensiothuria leucospilota</name>
    <dbReference type="NCBI Taxonomy" id="206669"/>
    <lineage>
        <taxon>Eukaryota</taxon>
        <taxon>Metazoa</taxon>
        <taxon>Echinodermata</taxon>
        <taxon>Eleutherozoa</taxon>
        <taxon>Echinozoa</taxon>
        <taxon>Holothuroidea</taxon>
        <taxon>Aspidochirotacea</taxon>
        <taxon>Aspidochirotida</taxon>
        <taxon>Holothuriidae</taxon>
        <taxon>Holothuria</taxon>
    </lineage>
</organism>
<dbReference type="AlphaFoldDB" id="A0A9Q1BZB0"/>
<dbReference type="PANTHER" id="PTHR13026:SF0">
    <property type="entry name" value="RIBOSOMAL RNA PROCESSING 1B"/>
    <property type="match status" value="1"/>
</dbReference>
<feature type="compositionally biased region" description="Basic residues" evidence="5">
    <location>
        <begin position="715"/>
        <end position="728"/>
    </location>
</feature>
<dbReference type="GO" id="GO:0030688">
    <property type="term" value="C:preribosome, small subunit precursor"/>
    <property type="evidence" value="ECO:0007669"/>
    <property type="project" value="InterPro"/>
</dbReference>
<dbReference type="OrthoDB" id="2019504at2759"/>
<protein>
    <submittedName>
        <fullName evidence="6">Ribosomal RNA processing protein 1-like B</fullName>
    </submittedName>
</protein>
<evidence type="ECO:0000256" key="5">
    <source>
        <dbReference type="SAM" id="MobiDB-lite"/>
    </source>
</evidence>
<dbReference type="EMBL" id="JAIZAY010000010">
    <property type="protein sequence ID" value="KAJ8035211.1"/>
    <property type="molecule type" value="Genomic_DNA"/>
</dbReference>
<evidence type="ECO:0000256" key="1">
    <source>
        <dbReference type="ARBA" id="ARBA00004123"/>
    </source>
</evidence>
<dbReference type="InterPro" id="IPR010301">
    <property type="entry name" value="RRP1"/>
</dbReference>